<proteinExistence type="predicted"/>
<name>W1XUF5_9ZZZZ</name>
<dbReference type="EMBL" id="AZMM01011818">
    <property type="protein sequence ID" value="ETJ33741.1"/>
    <property type="molecule type" value="Genomic_DNA"/>
</dbReference>
<organism evidence="1">
    <name type="scientific">human gut metagenome</name>
    <dbReference type="NCBI Taxonomy" id="408170"/>
    <lineage>
        <taxon>unclassified sequences</taxon>
        <taxon>metagenomes</taxon>
        <taxon>organismal metagenomes</taxon>
    </lineage>
</organism>
<accession>W1XUF5</accession>
<comment type="caution">
    <text evidence="1">The sequence shown here is derived from an EMBL/GenBank/DDBJ whole genome shotgun (WGS) entry which is preliminary data.</text>
</comment>
<reference evidence="1" key="1">
    <citation type="submission" date="2013-12" db="EMBL/GenBank/DDBJ databases">
        <title>A Varibaculum cambriense genome reconstructed from a premature infant gut community with otherwise low bacterial novelty that shifts toward anaerobic metabolism during the third week of life.</title>
        <authorList>
            <person name="Brown C.T."/>
            <person name="Sharon I."/>
            <person name="Thomas B.C."/>
            <person name="Castelle C.J."/>
            <person name="Morowitz M.J."/>
            <person name="Banfield J.F."/>
        </authorList>
    </citation>
    <scope>NUCLEOTIDE SEQUENCE</scope>
</reference>
<dbReference type="AlphaFoldDB" id="W1XUF5"/>
<gene>
    <name evidence="1" type="ORF">Q604_UNBC11818G0001</name>
</gene>
<feature type="non-terminal residue" evidence="1">
    <location>
        <position position="1"/>
    </location>
</feature>
<evidence type="ECO:0000313" key="1">
    <source>
        <dbReference type="EMBL" id="ETJ33741.1"/>
    </source>
</evidence>
<sequence length="57" mass="6344">AEGYAGALGGHLETYGDRKKRKLKFKVGLAKVVGDSIGINVEENEDRKKEREALDKR</sequence>
<protein>
    <submittedName>
        <fullName evidence="1">Uncharacterized protein</fullName>
    </submittedName>
</protein>